<name>A0A8J2KBM7_9HEXA</name>
<dbReference type="Proteomes" id="UP000708208">
    <property type="component" value="Unassembled WGS sequence"/>
</dbReference>
<evidence type="ECO:0000313" key="3">
    <source>
        <dbReference type="Proteomes" id="UP000708208"/>
    </source>
</evidence>
<feature type="region of interest" description="Disordered" evidence="1">
    <location>
        <begin position="122"/>
        <end position="144"/>
    </location>
</feature>
<keyword evidence="3" id="KW-1185">Reference proteome</keyword>
<dbReference type="PANTHER" id="PTHR34153">
    <property type="entry name" value="SI:CH211-262H13.3-RELATED-RELATED"/>
    <property type="match status" value="1"/>
</dbReference>
<accession>A0A8J2KBM7</accession>
<feature type="compositionally biased region" description="Low complexity" evidence="1">
    <location>
        <begin position="135"/>
        <end position="144"/>
    </location>
</feature>
<evidence type="ECO:0000313" key="2">
    <source>
        <dbReference type="EMBL" id="CAG7724075.1"/>
    </source>
</evidence>
<reference evidence="2" key="1">
    <citation type="submission" date="2021-06" db="EMBL/GenBank/DDBJ databases">
        <authorList>
            <person name="Hodson N. C."/>
            <person name="Mongue J. A."/>
            <person name="Jaron S. K."/>
        </authorList>
    </citation>
    <scope>NUCLEOTIDE SEQUENCE</scope>
</reference>
<organism evidence="2 3">
    <name type="scientific">Allacma fusca</name>
    <dbReference type="NCBI Taxonomy" id="39272"/>
    <lineage>
        <taxon>Eukaryota</taxon>
        <taxon>Metazoa</taxon>
        <taxon>Ecdysozoa</taxon>
        <taxon>Arthropoda</taxon>
        <taxon>Hexapoda</taxon>
        <taxon>Collembola</taxon>
        <taxon>Symphypleona</taxon>
        <taxon>Sminthuridae</taxon>
        <taxon>Allacma</taxon>
    </lineage>
</organism>
<dbReference type="PANTHER" id="PTHR34153:SF2">
    <property type="entry name" value="SI:CH211-262H13.3-RELATED"/>
    <property type="match status" value="1"/>
</dbReference>
<dbReference type="EMBL" id="CAJVCH010105542">
    <property type="protein sequence ID" value="CAG7724075.1"/>
    <property type="molecule type" value="Genomic_DNA"/>
</dbReference>
<proteinExistence type="predicted"/>
<comment type="caution">
    <text evidence="2">The sequence shown here is derived from an EMBL/GenBank/DDBJ whole genome shotgun (WGS) entry which is preliminary data.</text>
</comment>
<evidence type="ECO:0008006" key="4">
    <source>
        <dbReference type="Google" id="ProtNLM"/>
    </source>
</evidence>
<evidence type="ECO:0000256" key="1">
    <source>
        <dbReference type="SAM" id="MobiDB-lite"/>
    </source>
</evidence>
<protein>
    <recommendedName>
        <fullName evidence="4">DUF4806 domain-containing protein</fullName>
    </recommendedName>
</protein>
<dbReference type="OrthoDB" id="7554902at2759"/>
<gene>
    <name evidence="2" type="ORF">AFUS01_LOCUS13117</name>
</gene>
<dbReference type="AlphaFoldDB" id="A0A8J2KBM7"/>
<sequence>MSNVTQTQGFIQNPGYKKKLILHLCSVSGRSCTKFLNRMLAEIMTDEVAVNYSYKGQRGKHCFEDLQLKSLLVCCMKRNPVTRKSSLAFDIELGIGDWLKRARQRLERKNKKTAVIWKTLERQEESSGSEDEQQSDSNSDSEFV</sequence>